<dbReference type="PANTHER" id="PTHR43857:SF1">
    <property type="entry name" value="YJGH FAMILY PROTEIN"/>
    <property type="match status" value="1"/>
</dbReference>
<proteinExistence type="predicted"/>
<accession>A0ABX6V7Y3</accession>
<reference evidence="1" key="1">
    <citation type="submission" date="2021-07" db="EMBL/GenBank/DDBJ databases">
        <title>Shewanella sp. YLB-07 whole genome sequence.</title>
        <authorList>
            <person name="Yu L."/>
        </authorList>
    </citation>
    <scope>NUCLEOTIDE SEQUENCE</scope>
    <source>
        <strain evidence="1">YLB-08</strain>
    </source>
</reference>
<dbReference type="Gene3D" id="3.30.1330.40">
    <property type="entry name" value="RutC-like"/>
    <property type="match status" value="1"/>
</dbReference>
<name>A0ABX6V7Y3_9GAMM</name>
<dbReference type="EMBL" id="CP045503">
    <property type="protein sequence ID" value="QPG57669.1"/>
    <property type="molecule type" value="Genomic_DNA"/>
</dbReference>
<sequence length="189" mass="20928">MNKNQTLDEKQRLDKIDQGRRKFFETSIPLTAGAIVAGVLSVPSIATAKTSVKKSLDRQVIKALPWQRDYGFVQGNVISGPHRTFHMAGQGPTNENGEVLYPNDMKGQVSATLDNMERALEQANMSWSDVINLSVYTTDMSGFFEVYQETLHQRVVVEGRAVFGGALLQISGFAFPDMKIEIVGLAVKY</sequence>
<dbReference type="PANTHER" id="PTHR43857">
    <property type="entry name" value="BLR7761 PROTEIN"/>
    <property type="match status" value="1"/>
</dbReference>
<dbReference type="Pfam" id="PF01042">
    <property type="entry name" value="Ribonuc_L-PSP"/>
    <property type="match status" value="1"/>
</dbReference>
<protein>
    <submittedName>
        <fullName evidence="1">RidA family protein</fullName>
    </submittedName>
</protein>
<evidence type="ECO:0000313" key="1">
    <source>
        <dbReference type="EMBL" id="QPG57669.1"/>
    </source>
</evidence>
<keyword evidence="2" id="KW-1185">Reference proteome</keyword>
<evidence type="ECO:0000313" key="2">
    <source>
        <dbReference type="Proteomes" id="UP000316416"/>
    </source>
</evidence>
<dbReference type="InterPro" id="IPR006175">
    <property type="entry name" value="YjgF/YER057c/UK114"/>
</dbReference>
<dbReference type="InterPro" id="IPR035959">
    <property type="entry name" value="RutC-like_sf"/>
</dbReference>
<dbReference type="Proteomes" id="UP000316416">
    <property type="component" value="Chromosome"/>
</dbReference>
<gene>
    <name evidence="1" type="ORF">FM038_009585</name>
</gene>
<dbReference type="SUPFAM" id="SSF55298">
    <property type="entry name" value="YjgF-like"/>
    <property type="match status" value="1"/>
</dbReference>
<dbReference type="CDD" id="cd00448">
    <property type="entry name" value="YjgF_YER057c_UK114_family"/>
    <property type="match status" value="1"/>
</dbReference>
<dbReference type="RefSeq" id="WP_142870488.1">
    <property type="nucleotide sequence ID" value="NZ_CP045503.2"/>
</dbReference>
<organism evidence="1 2">
    <name type="scientific">Shewanella eurypsychrophilus</name>
    <dbReference type="NCBI Taxonomy" id="2593656"/>
    <lineage>
        <taxon>Bacteria</taxon>
        <taxon>Pseudomonadati</taxon>
        <taxon>Pseudomonadota</taxon>
        <taxon>Gammaproteobacteria</taxon>
        <taxon>Alteromonadales</taxon>
        <taxon>Shewanellaceae</taxon>
        <taxon>Shewanella</taxon>
    </lineage>
</organism>